<sequence>MLQYRQKKGERVCGSRFRKTLAKLCSNCTKKLGTEPVPSKRDGSSLKIFDEWATKCCETGCEFDELRHFCFVREAERRLAADETLNHEYLPVLGFDGFCNAARDLVLGSDSVAIKEGRAFGVQCLSGTGSLRAGAEFLCRILGMKTVYVSEPTWGNHNLVFKNSGFESLNKYKYWDATKRQVNIDGLVADLEAAPEKAVVILHGCAHNPTGMDPTREEWKKIADVIKRKKLFTFFDIAYQGFASGDPDADAWAIRYFVEQGLEMVVAQSFAKNFGLYNERVGNLTMVVNDTSKVAAIKSQMSLIIRANWSNPPAHGSRIVHMVLTTPEFRQQWSDAIKTMSSRIKDMRLALRTHLEQLGTPGSWEHITKQIGMFSYTGLTPSQVDNLVTKHKVYLLKDGRINVCGLNTKNVEYVAKAIDETVRNVQAHL</sequence>
<proteinExistence type="predicted"/>
<organism evidence="1 2">
    <name type="scientific">Panagrolaimus sp. JU765</name>
    <dbReference type="NCBI Taxonomy" id="591449"/>
    <lineage>
        <taxon>Eukaryota</taxon>
        <taxon>Metazoa</taxon>
        <taxon>Ecdysozoa</taxon>
        <taxon>Nematoda</taxon>
        <taxon>Chromadorea</taxon>
        <taxon>Rhabditida</taxon>
        <taxon>Tylenchina</taxon>
        <taxon>Panagrolaimomorpha</taxon>
        <taxon>Panagrolaimoidea</taxon>
        <taxon>Panagrolaimidae</taxon>
        <taxon>Panagrolaimus</taxon>
    </lineage>
</organism>
<name>A0AC34QPR5_9BILA</name>
<protein>
    <submittedName>
        <fullName evidence="2">Aspartate aminotransferase</fullName>
    </submittedName>
</protein>
<evidence type="ECO:0000313" key="1">
    <source>
        <dbReference type="Proteomes" id="UP000887576"/>
    </source>
</evidence>
<dbReference type="WBParaSite" id="JU765_v2.g18125.t1">
    <property type="protein sequence ID" value="JU765_v2.g18125.t1"/>
    <property type="gene ID" value="JU765_v2.g18125"/>
</dbReference>
<reference evidence="2" key="1">
    <citation type="submission" date="2022-11" db="UniProtKB">
        <authorList>
            <consortium name="WormBaseParasite"/>
        </authorList>
    </citation>
    <scope>IDENTIFICATION</scope>
</reference>
<dbReference type="Proteomes" id="UP000887576">
    <property type="component" value="Unplaced"/>
</dbReference>
<accession>A0AC34QPR5</accession>
<evidence type="ECO:0000313" key="2">
    <source>
        <dbReference type="WBParaSite" id="JU765_v2.g18125.t1"/>
    </source>
</evidence>